<accession>X6MGC4</accession>
<dbReference type="Gene3D" id="2.130.10.10">
    <property type="entry name" value="YVTN repeat-like/Quinoprotein amine dehydrogenase"/>
    <property type="match status" value="1"/>
</dbReference>
<feature type="region of interest" description="Disordered" evidence="1">
    <location>
        <begin position="1"/>
        <end position="44"/>
    </location>
</feature>
<dbReference type="InterPro" id="IPR001680">
    <property type="entry name" value="WD40_rpt"/>
</dbReference>
<evidence type="ECO:0000313" key="3">
    <source>
        <dbReference type="Proteomes" id="UP000023152"/>
    </source>
</evidence>
<gene>
    <name evidence="2" type="ORF">RFI_24652</name>
</gene>
<keyword evidence="3" id="KW-1185">Reference proteome</keyword>
<dbReference type="EMBL" id="ASPP01021173">
    <property type="protein sequence ID" value="ETO12721.1"/>
    <property type="molecule type" value="Genomic_DNA"/>
</dbReference>
<dbReference type="AlphaFoldDB" id="X6MGC4"/>
<evidence type="ECO:0000313" key="2">
    <source>
        <dbReference type="EMBL" id="ETO12721.1"/>
    </source>
</evidence>
<dbReference type="SUPFAM" id="SSF50998">
    <property type="entry name" value="Quinoprotein alcohol dehydrogenase-like"/>
    <property type="match status" value="1"/>
</dbReference>
<sequence>MSAGTKQEFIEWKRIGKEQEKVQTSSSTTTDEKDEDVEMTDKSKVVEKEKPTSIDFKGRLVFSPDTAVLLHPLTFVMIAYQYQDENLGEAFVSGGSDGRALIWNKNGELLQELKGHSDSINSIDVTVDGLIVTGSFDGLSFFHTLYLITLYAIY</sequence>
<dbReference type="OrthoDB" id="435188at2759"/>
<protein>
    <submittedName>
        <fullName evidence="2">WD40 repeat-containing protein</fullName>
    </submittedName>
</protein>
<dbReference type="Proteomes" id="UP000023152">
    <property type="component" value="Unassembled WGS sequence"/>
</dbReference>
<reference evidence="2 3" key="1">
    <citation type="journal article" date="2013" name="Curr. Biol.">
        <title>The Genome of the Foraminiferan Reticulomyxa filosa.</title>
        <authorList>
            <person name="Glockner G."/>
            <person name="Hulsmann N."/>
            <person name="Schleicher M."/>
            <person name="Noegel A.A."/>
            <person name="Eichinger L."/>
            <person name="Gallinger C."/>
            <person name="Pawlowski J."/>
            <person name="Sierra R."/>
            <person name="Euteneuer U."/>
            <person name="Pillet L."/>
            <person name="Moustafa A."/>
            <person name="Platzer M."/>
            <person name="Groth M."/>
            <person name="Szafranski K."/>
            <person name="Schliwa M."/>
        </authorList>
    </citation>
    <scope>NUCLEOTIDE SEQUENCE [LARGE SCALE GENOMIC DNA]</scope>
</reference>
<proteinExistence type="predicted"/>
<dbReference type="InterPro" id="IPR015943">
    <property type="entry name" value="WD40/YVTN_repeat-like_dom_sf"/>
</dbReference>
<comment type="caution">
    <text evidence="2">The sequence shown here is derived from an EMBL/GenBank/DDBJ whole genome shotgun (WGS) entry which is preliminary data.</text>
</comment>
<dbReference type="Pfam" id="PF00400">
    <property type="entry name" value="WD40"/>
    <property type="match status" value="1"/>
</dbReference>
<feature type="compositionally biased region" description="Basic and acidic residues" evidence="1">
    <location>
        <begin position="8"/>
        <end position="21"/>
    </location>
</feature>
<organism evidence="2 3">
    <name type="scientific">Reticulomyxa filosa</name>
    <dbReference type="NCBI Taxonomy" id="46433"/>
    <lineage>
        <taxon>Eukaryota</taxon>
        <taxon>Sar</taxon>
        <taxon>Rhizaria</taxon>
        <taxon>Retaria</taxon>
        <taxon>Foraminifera</taxon>
        <taxon>Monothalamids</taxon>
        <taxon>Reticulomyxidae</taxon>
        <taxon>Reticulomyxa</taxon>
    </lineage>
</organism>
<evidence type="ECO:0000256" key="1">
    <source>
        <dbReference type="SAM" id="MobiDB-lite"/>
    </source>
</evidence>
<name>X6MGC4_RETFI</name>
<dbReference type="InterPro" id="IPR011047">
    <property type="entry name" value="Quinoprotein_ADH-like_sf"/>
</dbReference>
<dbReference type="SMART" id="SM00320">
    <property type="entry name" value="WD40"/>
    <property type="match status" value="1"/>
</dbReference>